<keyword evidence="7" id="KW-1185">Reference proteome</keyword>
<evidence type="ECO:0000256" key="2">
    <source>
        <dbReference type="ARBA" id="ARBA00022763"/>
    </source>
</evidence>
<dbReference type="InterPro" id="IPR050356">
    <property type="entry name" value="SulA_CellDiv_inhibitor"/>
</dbReference>
<dbReference type="Pfam" id="PF20114">
    <property type="entry name" value="DUF6504"/>
    <property type="match status" value="1"/>
</dbReference>
<dbReference type="RefSeq" id="WP_149522558.1">
    <property type="nucleotide sequence ID" value="NZ_VTOU01000003.1"/>
</dbReference>
<keyword evidence="2" id="KW-0227">DNA damage</keyword>
<feature type="domain" description="DUF6504" evidence="5">
    <location>
        <begin position="456"/>
        <end position="520"/>
    </location>
</feature>
<dbReference type="Gene3D" id="3.30.70.270">
    <property type="match status" value="1"/>
</dbReference>
<dbReference type="Pfam" id="PF00817">
    <property type="entry name" value="IMS"/>
    <property type="match status" value="1"/>
</dbReference>
<gene>
    <name evidence="6" type="ORF">FYJ91_12170</name>
</gene>
<dbReference type="SUPFAM" id="SSF56672">
    <property type="entry name" value="DNA/RNA polymerases"/>
    <property type="match status" value="1"/>
</dbReference>
<dbReference type="InterPro" id="IPR043502">
    <property type="entry name" value="DNA/RNA_pol_sf"/>
</dbReference>
<dbReference type="PANTHER" id="PTHR35369">
    <property type="entry name" value="BLR3025 PROTEIN-RELATED"/>
    <property type="match status" value="1"/>
</dbReference>
<evidence type="ECO:0000313" key="6">
    <source>
        <dbReference type="EMBL" id="TZG25751.1"/>
    </source>
</evidence>
<sequence length="540" mass="58195">MRRAASLFLPSWSTDRLRKRDASLLREAPLVTALPDRSRRLIAAVDAAARKAGLAPGMTVTKARSLIPDLIVIDADPEDDLQGLRRLALWAGHRYAPVVAPDPPHGLLLDISGCESLFGGEDRLAKDLFRRVLASGLNVQLAVADTIGCAHAVARHVAGGRPSLIPPGKARAALSLLPVAALRIEPGVAADLARMGFTRIEQLIAAPRAPLAKRFGAGLYRRLDQALGHIPEPIEPIFPKAVPRVRRGLLEPIGTADAFAQVIHDLTADLSAALVTAGQGARRLDLFFHRVDGDVPTIRIGTATATRDPRHLAKLLCQKIDTIDPGLGVEAMTLVAPLVEPLGPAQASGLDSGLATSGRGPDLPALVDALANRFGQRRLYRLTARPSTMPEREVACLPALASSSADPHRMARPLSSEKGTSDKNEDAPPTADRWDPDCPRPARLISPPEKIEVIAALPDHPPALFIWRGTRHRVAAADGPERLYGEWWRAGGQEADTPFTVRDYYQVETASGGRFWLFRLGDGEHMSTGPMTWFIHGAFC</sequence>
<reference evidence="6 7" key="1">
    <citation type="submission" date="2019-08" db="EMBL/GenBank/DDBJ databases">
        <authorList>
            <person name="Wang G."/>
            <person name="Xu Z."/>
        </authorList>
    </citation>
    <scope>NUCLEOTIDE SEQUENCE [LARGE SCALE GENOMIC DNA]</scope>
    <source>
        <strain evidence="6 7">ZX</strain>
    </source>
</reference>
<comment type="caution">
    <text evidence="6">The sequence shown here is derived from an EMBL/GenBank/DDBJ whole genome shotgun (WGS) entry which is preliminary data.</text>
</comment>
<evidence type="ECO:0000259" key="4">
    <source>
        <dbReference type="Pfam" id="PF00817"/>
    </source>
</evidence>
<evidence type="ECO:0000256" key="1">
    <source>
        <dbReference type="ARBA" id="ARBA00010945"/>
    </source>
</evidence>
<organism evidence="6 7">
    <name type="scientific">Sphingomonas montanisoli</name>
    <dbReference type="NCBI Taxonomy" id="2606412"/>
    <lineage>
        <taxon>Bacteria</taxon>
        <taxon>Pseudomonadati</taxon>
        <taxon>Pseudomonadota</taxon>
        <taxon>Alphaproteobacteria</taxon>
        <taxon>Sphingomonadales</taxon>
        <taxon>Sphingomonadaceae</taxon>
        <taxon>Sphingomonas</taxon>
    </lineage>
</organism>
<dbReference type="Gene3D" id="3.40.1170.60">
    <property type="match status" value="1"/>
</dbReference>
<proteinExistence type="inferred from homology"/>
<evidence type="ECO:0000259" key="5">
    <source>
        <dbReference type="Pfam" id="PF20114"/>
    </source>
</evidence>
<evidence type="ECO:0000256" key="3">
    <source>
        <dbReference type="SAM" id="MobiDB-lite"/>
    </source>
</evidence>
<dbReference type="InterPro" id="IPR001126">
    <property type="entry name" value="UmuC"/>
</dbReference>
<accession>A0A5D9C6V3</accession>
<protein>
    <submittedName>
        <fullName evidence="6">DNA polymerase Y family protein</fullName>
    </submittedName>
</protein>
<dbReference type="InterPro" id="IPR043128">
    <property type="entry name" value="Rev_trsase/Diguanyl_cyclase"/>
</dbReference>
<feature type="domain" description="UmuC" evidence="4">
    <location>
        <begin position="18"/>
        <end position="151"/>
    </location>
</feature>
<dbReference type="Proteomes" id="UP000322077">
    <property type="component" value="Unassembled WGS sequence"/>
</dbReference>
<comment type="similarity">
    <text evidence="1">Belongs to the DNA polymerase type-Y family.</text>
</comment>
<evidence type="ECO:0000313" key="7">
    <source>
        <dbReference type="Proteomes" id="UP000322077"/>
    </source>
</evidence>
<dbReference type="EMBL" id="VTOU01000003">
    <property type="protein sequence ID" value="TZG25751.1"/>
    <property type="molecule type" value="Genomic_DNA"/>
</dbReference>
<name>A0A5D9C6V3_9SPHN</name>
<dbReference type="AlphaFoldDB" id="A0A5D9C6V3"/>
<feature type="region of interest" description="Disordered" evidence="3">
    <location>
        <begin position="400"/>
        <end position="442"/>
    </location>
</feature>
<dbReference type="InterPro" id="IPR045443">
    <property type="entry name" value="DUF6504"/>
</dbReference>
<feature type="compositionally biased region" description="Basic and acidic residues" evidence="3">
    <location>
        <begin position="419"/>
        <end position="440"/>
    </location>
</feature>
<dbReference type="CDD" id="cd03468">
    <property type="entry name" value="PolY_like"/>
    <property type="match status" value="1"/>
</dbReference>
<dbReference type="GO" id="GO:0006281">
    <property type="term" value="P:DNA repair"/>
    <property type="evidence" value="ECO:0007669"/>
    <property type="project" value="InterPro"/>
</dbReference>
<dbReference type="PANTHER" id="PTHR35369:SF2">
    <property type="entry name" value="BLR3025 PROTEIN"/>
    <property type="match status" value="1"/>
</dbReference>